<reference evidence="2 3" key="1">
    <citation type="submission" date="2023-06" db="EMBL/GenBank/DDBJ databases">
        <title>Cellulomonas sp. MW4 Whole genome sequence.</title>
        <authorList>
            <person name="Park S."/>
        </authorList>
    </citation>
    <scope>NUCLEOTIDE SEQUENCE [LARGE SCALE GENOMIC DNA]</scope>
    <source>
        <strain evidence="2 3">MW4</strain>
    </source>
</reference>
<dbReference type="EMBL" id="JAUCGQ010000001">
    <property type="protein sequence ID" value="MDM7854593.1"/>
    <property type="molecule type" value="Genomic_DNA"/>
</dbReference>
<name>A0ABT7SEH5_9CELL</name>
<organism evidence="2 3">
    <name type="scientific">Cellulomonas alba</name>
    <dbReference type="NCBI Taxonomy" id="3053467"/>
    <lineage>
        <taxon>Bacteria</taxon>
        <taxon>Bacillati</taxon>
        <taxon>Actinomycetota</taxon>
        <taxon>Actinomycetes</taxon>
        <taxon>Micrococcales</taxon>
        <taxon>Cellulomonadaceae</taxon>
        <taxon>Cellulomonas</taxon>
    </lineage>
</organism>
<gene>
    <name evidence="2" type="ORF">QRT04_06600</name>
</gene>
<evidence type="ECO:0000313" key="2">
    <source>
        <dbReference type="EMBL" id="MDM7854593.1"/>
    </source>
</evidence>
<feature type="region of interest" description="Disordered" evidence="1">
    <location>
        <begin position="35"/>
        <end position="70"/>
    </location>
</feature>
<dbReference type="Proteomes" id="UP001529338">
    <property type="component" value="Unassembled WGS sequence"/>
</dbReference>
<proteinExistence type="predicted"/>
<evidence type="ECO:0000256" key="1">
    <source>
        <dbReference type="SAM" id="MobiDB-lite"/>
    </source>
</evidence>
<evidence type="ECO:0000313" key="3">
    <source>
        <dbReference type="Proteomes" id="UP001529338"/>
    </source>
</evidence>
<dbReference type="InterPro" id="IPR021426">
    <property type="entry name" value="DUF3073"/>
</dbReference>
<accession>A0ABT7SEH5</accession>
<protein>
    <submittedName>
        <fullName evidence="2">DUF3073 domain-containing protein</fullName>
    </submittedName>
</protein>
<keyword evidence="3" id="KW-1185">Reference proteome</keyword>
<sequence>MGRGRQKAKQTKVARELKYYSPGTDYRALEQELTSLSHNDSVHRGSTALDTDEDDAGRWGRWADDEDDQR</sequence>
<comment type="caution">
    <text evidence="2">The sequence shown here is derived from an EMBL/GenBank/DDBJ whole genome shotgun (WGS) entry which is preliminary data.</text>
</comment>
<dbReference type="Pfam" id="PF11273">
    <property type="entry name" value="DUF3073"/>
    <property type="match status" value="1"/>
</dbReference>
<dbReference type="RefSeq" id="WP_289454365.1">
    <property type="nucleotide sequence ID" value="NZ_JAUCGQ010000001.1"/>
</dbReference>